<organism evidence="4">
    <name type="scientific">Soboliphyme baturini</name>
    <dbReference type="NCBI Taxonomy" id="241478"/>
    <lineage>
        <taxon>Eukaryota</taxon>
        <taxon>Metazoa</taxon>
        <taxon>Ecdysozoa</taxon>
        <taxon>Nematoda</taxon>
        <taxon>Enoplea</taxon>
        <taxon>Dorylaimia</taxon>
        <taxon>Dioctophymatida</taxon>
        <taxon>Dioctophymatoidea</taxon>
        <taxon>Soboliphymatidae</taxon>
        <taxon>Soboliphyme</taxon>
    </lineage>
</organism>
<sequence length="74" mass="8075">MPVCGGRYALSTQSQSQGCLQQVERQAVQTTKPRTTETVRAAATTDEEKEEETTASPSGGMQTRASHSVKEQFR</sequence>
<feature type="compositionally biased region" description="Polar residues" evidence="1">
    <location>
        <begin position="56"/>
        <end position="66"/>
    </location>
</feature>
<proteinExistence type="predicted"/>
<name>A0A183IP44_9BILA</name>
<evidence type="ECO:0000256" key="1">
    <source>
        <dbReference type="SAM" id="MobiDB-lite"/>
    </source>
</evidence>
<feature type="region of interest" description="Disordered" evidence="1">
    <location>
        <begin position="26"/>
        <end position="74"/>
    </location>
</feature>
<accession>A0A183IP44</accession>
<reference evidence="2 3" key="2">
    <citation type="submission" date="2018-11" db="EMBL/GenBank/DDBJ databases">
        <authorList>
            <consortium name="Pathogen Informatics"/>
        </authorList>
    </citation>
    <scope>NUCLEOTIDE SEQUENCE [LARGE SCALE GENOMIC DNA]</scope>
</reference>
<dbReference type="WBParaSite" id="SBAD_0000560801-mRNA-1">
    <property type="protein sequence ID" value="SBAD_0000560801-mRNA-1"/>
    <property type="gene ID" value="SBAD_0000560801"/>
</dbReference>
<evidence type="ECO:0000313" key="2">
    <source>
        <dbReference type="EMBL" id="VDP07107.1"/>
    </source>
</evidence>
<dbReference type="Proteomes" id="UP000270296">
    <property type="component" value="Unassembled WGS sequence"/>
</dbReference>
<protein>
    <submittedName>
        <fullName evidence="2 4">Uncharacterized protein</fullName>
    </submittedName>
</protein>
<dbReference type="EMBL" id="UZAM01008960">
    <property type="protein sequence ID" value="VDP07107.1"/>
    <property type="molecule type" value="Genomic_DNA"/>
</dbReference>
<gene>
    <name evidence="2" type="ORF">SBAD_LOCUS5391</name>
</gene>
<evidence type="ECO:0000313" key="3">
    <source>
        <dbReference type="Proteomes" id="UP000270296"/>
    </source>
</evidence>
<reference evidence="4" key="1">
    <citation type="submission" date="2016-06" db="UniProtKB">
        <authorList>
            <consortium name="WormBaseParasite"/>
        </authorList>
    </citation>
    <scope>IDENTIFICATION</scope>
</reference>
<evidence type="ECO:0000313" key="4">
    <source>
        <dbReference type="WBParaSite" id="SBAD_0000560801-mRNA-1"/>
    </source>
</evidence>
<dbReference type="AlphaFoldDB" id="A0A183IP44"/>
<keyword evidence="3" id="KW-1185">Reference proteome</keyword>